<proteinExistence type="inferred from homology"/>
<dbReference type="OMA" id="FENNIFC"/>
<dbReference type="GO" id="GO:0016787">
    <property type="term" value="F:hydrolase activity"/>
    <property type="evidence" value="ECO:0007669"/>
    <property type="project" value="UniProtKB-KW"/>
</dbReference>
<dbReference type="Pfam" id="PF13359">
    <property type="entry name" value="DDE_Tnp_4"/>
    <property type="match status" value="1"/>
</dbReference>
<dbReference type="PANTHER" id="PTHR22930">
    <property type="match status" value="1"/>
</dbReference>
<dbReference type="GO" id="GO:0046872">
    <property type="term" value="F:metal ion binding"/>
    <property type="evidence" value="ECO:0007669"/>
    <property type="project" value="UniProtKB-KW"/>
</dbReference>
<keyword evidence="6" id="KW-0378">Hydrolase</keyword>
<evidence type="ECO:0000313" key="9">
    <source>
        <dbReference type="EnsemblMetazoa" id="XP_024083014.1"/>
    </source>
</evidence>
<evidence type="ECO:0000256" key="4">
    <source>
        <dbReference type="ARBA" id="ARBA00022722"/>
    </source>
</evidence>
<dbReference type="GO" id="GO:0005634">
    <property type="term" value="C:nucleus"/>
    <property type="evidence" value="ECO:0007669"/>
    <property type="project" value="UniProtKB-SubCell"/>
</dbReference>
<evidence type="ECO:0000256" key="5">
    <source>
        <dbReference type="ARBA" id="ARBA00022723"/>
    </source>
</evidence>
<feature type="domain" description="DDE Tnp4" evidence="8">
    <location>
        <begin position="170"/>
        <end position="334"/>
    </location>
</feature>
<dbReference type="AlphaFoldDB" id="A0A8I6SJK2"/>
<evidence type="ECO:0000256" key="7">
    <source>
        <dbReference type="ARBA" id="ARBA00023242"/>
    </source>
</evidence>
<dbReference type="Proteomes" id="UP000494040">
    <property type="component" value="Unassembled WGS sequence"/>
</dbReference>
<keyword evidence="10" id="KW-1185">Reference proteome</keyword>
<comment type="subcellular location">
    <subcellularLocation>
        <location evidence="2">Nucleus</location>
    </subcellularLocation>
</comment>
<dbReference type="RefSeq" id="XP_024083014.1">
    <property type="nucleotide sequence ID" value="XM_024227246.1"/>
</dbReference>
<dbReference type="InterPro" id="IPR045249">
    <property type="entry name" value="HARBI1-like"/>
</dbReference>
<accession>A0A8I6SJK2</accession>
<evidence type="ECO:0000256" key="3">
    <source>
        <dbReference type="ARBA" id="ARBA00006958"/>
    </source>
</evidence>
<keyword evidence="5" id="KW-0479">Metal-binding</keyword>
<dbReference type="OrthoDB" id="6580191at2759"/>
<name>A0A8I6SJK2_CIMLE</name>
<evidence type="ECO:0000256" key="1">
    <source>
        <dbReference type="ARBA" id="ARBA00001968"/>
    </source>
</evidence>
<dbReference type="EnsemblMetazoa" id="XM_024227246.1">
    <property type="protein sequence ID" value="XP_024083014.1"/>
    <property type="gene ID" value="LOC106673654"/>
</dbReference>
<evidence type="ECO:0000259" key="8">
    <source>
        <dbReference type="Pfam" id="PF13359"/>
    </source>
</evidence>
<comment type="similarity">
    <text evidence="3">Belongs to the HARBI1 family.</text>
</comment>
<reference evidence="9" key="1">
    <citation type="submission" date="2022-01" db="UniProtKB">
        <authorList>
            <consortium name="EnsemblMetazoa"/>
        </authorList>
    </citation>
    <scope>IDENTIFICATION</scope>
</reference>
<dbReference type="KEGG" id="clec:106673654"/>
<evidence type="ECO:0000313" key="10">
    <source>
        <dbReference type="Proteomes" id="UP000494040"/>
    </source>
</evidence>
<sequence length="408" mass="46534">MNFSTEDLAVIALILDEEEEQEKRRRLWVHPIWMLRGAEGEFATLYRGLVDDECKFYEYFRMSQSAFHVLLAKIEKFIMKKDTFWRNAISARERLAVCLRYLATGDSFKTISFSYRMGHSTVQSIVTETCRAIVEGLMSEVMPEPSEEDWKRISQDFKGYWNFPNCIGAVDGKHVSIQAPPKSGSQFFNYKKIFSVVLLGLFDANYNFIAVDVGAYGKSSDGGIWARSNIGKAFESGNFSVPGPVLLPGTSIELPHIIVADEAFQLKPYIMRPYPGQELDNPKRIFNYRLSRARRVSENGFGILVQKFRLYNRRIQSLPANVDNIILSTCVLHNFIRKYERYEGTPVISGETSSNEYRPVNSALRNLSHKGGNATKHAFQIRDAFKDYFASEAGSVPWQNQAISGRDQ</sequence>
<comment type="cofactor">
    <cofactor evidence="1">
        <name>a divalent metal cation</name>
        <dbReference type="ChEBI" id="CHEBI:60240"/>
    </cofactor>
</comment>
<dbReference type="GeneID" id="106673654"/>
<organism evidence="9 10">
    <name type="scientific">Cimex lectularius</name>
    <name type="common">Bed bug</name>
    <name type="synonym">Acanthia lectularia</name>
    <dbReference type="NCBI Taxonomy" id="79782"/>
    <lineage>
        <taxon>Eukaryota</taxon>
        <taxon>Metazoa</taxon>
        <taxon>Ecdysozoa</taxon>
        <taxon>Arthropoda</taxon>
        <taxon>Hexapoda</taxon>
        <taxon>Insecta</taxon>
        <taxon>Pterygota</taxon>
        <taxon>Neoptera</taxon>
        <taxon>Paraneoptera</taxon>
        <taxon>Hemiptera</taxon>
        <taxon>Heteroptera</taxon>
        <taxon>Panheteroptera</taxon>
        <taxon>Cimicomorpha</taxon>
        <taxon>Cimicidae</taxon>
        <taxon>Cimex</taxon>
    </lineage>
</organism>
<evidence type="ECO:0000256" key="6">
    <source>
        <dbReference type="ARBA" id="ARBA00022801"/>
    </source>
</evidence>
<keyword evidence="4" id="KW-0540">Nuclease</keyword>
<keyword evidence="7" id="KW-0539">Nucleus</keyword>
<protein>
    <recommendedName>
        <fullName evidence="8">DDE Tnp4 domain-containing protein</fullName>
    </recommendedName>
</protein>
<evidence type="ECO:0000256" key="2">
    <source>
        <dbReference type="ARBA" id="ARBA00004123"/>
    </source>
</evidence>
<dbReference type="InterPro" id="IPR027806">
    <property type="entry name" value="HARBI1_dom"/>
</dbReference>
<dbReference type="PANTHER" id="PTHR22930:SF269">
    <property type="entry name" value="NUCLEASE HARBI1-LIKE PROTEIN"/>
    <property type="match status" value="1"/>
</dbReference>
<dbReference type="GO" id="GO:0004518">
    <property type="term" value="F:nuclease activity"/>
    <property type="evidence" value="ECO:0007669"/>
    <property type="project" value="UniProtKB-KW"/>
</dbReference>